<dbReference type="NCBIfam" id="TIGR01361">
    <property type="entry name" value="DAHP_synth_Bsub"/>
    <property type="match status" value="1"/>
</dbReference>
<dbReference type="Pfam" id="PF00793">
    <property type="entry name" value="DAHP_synth_1"/>
    <property type="match status" value="1"/>
</dbReference>
<dbReference type="InterPro" id="IPR052899">
    <property type="entry name" value="Class-I_DAHP_synthase"/>
</dbReference>
<dbReference type="RefSeq" id="WP_015231794.1">
    <property type="nucleotide sequence ID" value="NC_019791.1"/>
</dbReference>
<dbReference type="HOGENOM" id="CLU_062599_1_1_2"/>
<accession>L0A7T9</accession>
<dbReference type="GO" id="GO:0016832">
    <property type="term" value="F:aldehyde-lyase activity"/>
    <property type="evidence" value="ECO:0007669"/>
    <property type="project" value="InterPro"/>
</dbReference>
<dbReference type="SUPFAM" id="SSF51569">
    <property type="entry name" value="Aldolase"/>
    <property type="match status" value="1"/>
</dbReference>
<sequence length="266" mass="29156">MMSYKLVSKNYKEKTLVKVGNVIIGDKPVIIAGPCAVENREQIIKTALFVKENGAKILRGGAFKPRTSPYSFQGLGEEGLKLLREASEEAKIPFVTEVMDVNTVRLVAAYADALQVGARNMQNFPLLKELGKIDKPVFLKRGFGNTIDELLQSAEYILAGGNDQVVLVERGIRTFESSTRFTLDIAAVPVLKNLTHLPVIVDPSHAAGKRIYVPPLAKAGIAVGSDGLMIEVHPEPDKALSDGPQQLTFEMFKQLMEDLRKIAVIQ</sequence>
<dbReference type="PANTHER" id="PTHR43018:SF2">
    <property type="entry name" value="PHOSPHO-2-DEHYDRO-3-DEOXYHEPTONATE ALDOLASE"/>
    <property type="match status" value="1"/>
</dbReference>
<dbReference type="Gene3D" id="3.20.20.70">
    <property type="entry name" value="Aldolase class I"/>
    <property type="match status" value="1"/>
</dbReference>
<dbReference type="PANTHER" id="PTHR43018">
    <property type="entry name" value="PHOSPHO-2-DEHYDRO-3-DEOXYHEPTONATE ALDOLASE"/>
    <property type="match status" value="1"/>
</dbReference>
<dbReference type="NCBIfam" id="NF006421">
    <property type="entry name" value="PRK08673.1"/>
    <property type="match status" value="1"/>
</dbReference>
<feature type="domain" description="DAHP synthetase I/KDSA" evidence="2">
    <location>
        <begin position="21"/>
        <end position="261"/>
    </location>
</feature>
<name>L0A7T9_CALLD</name>
<proteinExistence type="predicted"/>
<organism evidence="3 4">
    <name type="scientific">Caldisphaera lagunensis (strain DSM 15908 / JCM 11604 / ANMR 0165 / IC-154)</name>
    <dbReference type="NCBI Taxonomy" id="1056495"/>
    <lineage>
        <taxon>Archaea</taxon>
        <taxon>Thermoproteota</taxon>
        <taxon>Thermoprotei</taxon>
        <taxon>Acidilobales</taxon>
        <taxon>Caldisphaeraceae</taxon>
        <taxon>Caldisphaera</taxon>
    </lineage>
</organism>
<dbReference type="eggNOG" id="arCOG01049">
    <property type="taxonomic scope" value="Archaea"/>
</dbReference>
<dbReference type="STRING" id="1056495.Calag_0108"/>
<dbReference type="InterPro" id="IPR006218">
    <property type="entry name" value="DAHP1/KDSA"/>
</dbReference>
<keyword evidence="4" id="KW-1185">Reference proteome</keyword>
<dbReference type="GO" id="GO:0016740">
    <property type="term" value="F:transferase activity"/>
    <property type="evidence" value="ECO:0007669"/>
    <property type="project" value="UniProtKB-KW"/>
</dbReference>
<dbReference type="GO" id="GO:0009073">
    <property type="term" value="P:aromatic amino acid family biosynthetic process"/>
    <property type="evidence" value="ECO:0007669"/>
    <property type="project" value="InterPro"/>
</dbReference>
<dbReference type="InterPro" id="IPR006268">
    <property type="entry name" value="DAHP_syn_2"/>
</dbReference>
<gene>
    <name evidence="3" type="ordered locus">Calag_0108</name>
</gene>
<dbReference type="AlphaFoldDB" id="L0A7T9"/>
<evidence type="ECO:0000313" key="3">
    <source>
        <dbReference type="EMBL" id="AFZ69896.1"/>
    </source>
</evidence>
<dbReference type="GeneID" id="14211368"/>
<dbReference type="InterPro" id="IPR013785">
    <property type="entry name" value="Aldolase_TIM"/>
</dbReference>
<evidence type="ECO:0000256" key="1">
    <source>
        <dbReference type="ARBA" id="ARBA00022679"/>
    </source>
</evidence>
<dbReference type="EMBL" id="CP003378">
    <property type="protein sequence ID" value="AFZ69896.1"/>
    <property type="molecule type" value="Genomic_DNA"/>
</dbReference>
<evidence type="ECO:0000259" key="2">
    <source>
        <dbReference type="Pfam" id="PF00793"/>
    </source>
</evidence>
<dbReference type="Proteomes" id="UP000010469">
    <property type="component" value="Chromosome"/>
</dbReference>
<dbReference type="InParanoid" id="L0A7T9"/>
<reference evidence="4" key="1">
    <citation type="submission" date="2012-03" db="EMBL/GenBank/DDBJ databases">
        <title>Complete genome of Caldisphaera lagunensis DSM 15908.</title>
        <authorList>
            <person name="Lucas S."/>
            <person name="Copeland A."/>
            <person name="Lapidus A."/>
            <person name="Glavina del Rio T."/>
            <person name="Dalin E."/>
            <person name="Tice H."/>
            <person name="Bruce D."/>
            <person name="Goodwin L."/>
            <person name="Pitluck S."/>
            <person name="Peters L."/>
            <person name="Mikhailova N."/>
            <person name="Teshima H."/>
            <person name="Kyrpides N."/>
            <person name="Mavromatis K."/>
            <person name="Ivanova N."/>
            <person name="Brettin T."/>
            <person name="Detter J.C."/>
            <person name="Han C."/>
            <person name="Larimer F."/>
            <person name="Land M."/>
            <person name="Hauser L."/>
            <person name="Markowitz V."/>
            <person name="Cheng J.-F."/>
            <person name="Hugenholtz P."/>
            <person name="Woyke T."/>
            <person name="Wu D."/>
            <person name="Spring S."/>
            <person name="Schroeder M."/>
            <person name="Brambilla E."/>
            <person name="Klenk H.-P."/>
            <person name="Eisen J.A."/>
        </authorList>
    </citation>
    <scope>NUCLEOTIDE SEQUENCE [LARGE SCALE GENOMIC DNA]</scope>
    <source>
        <strain evidence="4">DSM 15908 / JCM 11604 / IC-154</strain>
    </source>
</reference>
<dbReference type="NCBIfam" id="NF009239">
    <property type="entry name" value="PRK12595.1"/>
    <property type="match status" value="1"/>
</dbReference>
<protein>
    <submittedName>
        <fullName evidence="3">Phospho-2-dehydro-3-deoxyheptonate aldolase</fullName>
    </submittedName>
</protein>
<dbReference type="FunCoup" id="L0A7T9">
    <property type="interactions" value="74"/>
</dbReference>
<keyword evidence="1" id="KW-0808">Transferase</keyword>
<evidence type="ECO:0000313" key="4">
    <source>
        <dbReference type="Proteomes" id="UP000010469"/>
    </source>
</evidence>
<dbReference type="KEGG" id="clg:Calag_0108"/>